<evidence type="ECO:0000256" key="1">
    <source>
        <dbReference type="SAM" id="Phobius"/>
    </source>
</evidence>
<gene>
    <name evidence="2" type="ORF">SPV2_gp42</name>
</gene>
<sequence length="305" mass="33085">MSQTTPIIIGSAQILVQIGNKAYTASVEYFEVEAISNSYPSVNLEITNFPGFIINGNVVAFYNIGLAVTLYVIGDTVKASSNAKTVQIQTSTGTYNNSPYTKISIIFNVPYLTPTQVPLTVTLQGNYISAQINFNVTDNDIVTYTLGQGTIPLSWFPQDVLQYKQFSDGIVVLGNSEATLGNLGTEYANCVQLNNSNYTITMYWTNAGLISYVNANGLPDVCNNPSGGNIVLGNLTLNQGWSETYNVTTSSSLNISGDAQEVSQSQIQQYLSLFQGQTGGFPTWLIWVGIILLGAIVFAYAYKNR</sequence>
<evidence type="ECO:0000313" key="2">
    <source>
        <dbReference type="EMBL" id="AZI76041.1"/>
    </source>
</evidence>
<evidence type="ECO:0000313" key="3">
    <source>
        <dbReference type="Proteomes" id="UP000272463"/>
    </source>
</evidence>
<keyword evidence="1" id="KW-0812">Transmembrane</keyword>
<keyword evidence="1" id="KW-0472">Membrane</keyword>
<name>A0A3Q8Q462_9VIRU</name>
<feature type="transmembrane region" description="Helical" evidence="1">
    <location>
        <begin position="284"/>
        <end position="302"/>
    </location>
</feature>
<organism evidence="2 3">
    <name type="scientific">Sulfolobus polyhedral virus 2</name>
    <dbReference type="NCBI Taxonomy" id="2493125"/>
    <lineage>
        <taxon>Viruses</taxon>
        <taxon>Viruses incertae sedis</taxon>
        <taxon>Portogloboviridae</taxon>
        <taxon>Alphaportoglobovirus</taxon>
        <taxon>Alphaportoglobovirus umijigokuense</taxon>
    </lineage>
</organism>
<reference evidence="2 3" key="1">
    <citation type="journal article" date="2018" name="Environ. Microbiol.">
        <title>New archaeal viruses discovered by metagenomic analysis of viral communities in enrichment cultures.</title>
        <authorList>
            <person name="Liu Y."/>
            <person name="Brandt D."/>
            <person name="Ishino S."/>
            <person name="Ishino Y."/>
            <person name="Koonin E.V."/>
            <person name="Kalinowski J."/>
            <person name="Krupovic M."/>
            <person name="Prangishvili D."/>
        </authorList>
    </citation>
    <scope>NUCLEOTIDE SEQUENCE [LARGE SCALE GENOMIC DNA]</scope>
</reference>
<accession>A0A3Q8Q462</accession>
<proteinExistence type="predicted"/>
<keyword evidence="1" id="KW-1133">Transmembrane helix</keyword>
<keyword evidence="3" id="KW-1185">Reference proteome</keyword>
<dbReference type="EMBL" id="MK064567">
    <property type="protein sequence ID" value="AZI76041.1"/>
    <property type="molecule type" value="Genomic_DNA"/>
</dbReference>
<protein>
    <submittedName>
        <fullName evidence="2">Putative viral structural protein</fullName>
    </submittedName>
</protein>
<dbReference type="Proteomes" id="UP000272463">
    <property type="component" value="Segment"/>
</dbReference>